<dbReference type="Gramene" id="PRQ35421">
    <property type="protein sequence ID" value="PRQ35421"/>
    <property type="gene ID" value="RchiOBHm_Chr5g0079861"/>
</dbReference>
<dbReference type="GO" id="GO:0016787">
    <property type="term" value="F:hydrolase activity"/>
    <property type="evidence" value="ECO:0007669"/>
    <property type="project" value="UniProtKB-KW"/>
</dbReference>
<dbReference type="FunFam" id="3.40.50.300:FF:001091">
    <property type="entry name" value="Probable disease resistance protein At1g61300"/>
    <property type="match status" value="1"/>
</dbReference>
<sequence length="1125" mass="128254">MALSTPTASATLHYAGPAPRWSHEVFLSFRGIDTRKGITSDIYDRLQNMRGIITFMDDQELEVGDVISPRLLTAIKESRFAIVVLSQHYASSSWCLEELTTIFQCMKDNNRILPLFYQVEPSHVRYQKGNFEVAFTKHESRQSIAKVKQWRDALQKVANLSGWDSKNYVSDKELVEDIVKLVWSRVLQARIENESTTRDFGSFKATRMAMGKVMTALKNDQVTVIGVHGMGGVGKTTMVKHVGAQARNNGLFDKVIMAVVSQSPDLKKIQAQLAEMLALKLEENTEEGRAYILKERIMRGNRILIILDDIWRKIELSSIGIPSNNELQMRNSKILLTTRIMHVCEDMDTQAKITLNILSEEDSLNLFLKKARMSFHESTEIYKVARKVVQKCGGLPIALIAVARALGDKDLEEWKEAAQRLQVSQPSNPEDERHVFECIKLSYDYLRSNDAKSCFLLCCLFPEDYEIPTEDLLKYGVGIGLFQDSNTMQEARARVELVVKSLKASSLLLEPKEKGCVRMHDVIRDVAISISLLEDGQRFFVKAGCELMEWPKINAHEGYSVISLMKNKISKLPEELVCPKLLILLLQHNATLNEIPKTFFKSLNELRVFDISESSMCSVPLSFCPLTNLHTLCLDGCKSIGDMSFLQSLNNLEILSMRECRPQEFPKEIGHLTNLRMLDITNLRLQVSTIPSKVISRLSKLEELYMHCDFGDWGSKAVEGVEEEANVGFDELTGLSDLTILKVLIYDAECLPRNVKSNPNWFKFDICIQRGPILNLKKLRNPSKLFYNPRDHYSRVLTLYSSVNYLPGWFLNVVATKTEKLQYIDCEELSQLTNIVMEHDHGKLHGLKYLIISGRHANLEELMNSTGRVSNKPVLEYLEELQLRSVDGLKQLCVGELPSRSLCNLKLLKVLGCQNLGNTLLPSKLLQRLQNLEKITCVEMNRVEYVFGSSSSDCIHPEHMTKLRMMRLWFLENLIWIWKGPAPSSTFHNLRTLVVADCMNLKCLFTSDIAQGLLQLEDLWVEDCQSLDSLIEPSEDTLKNNKMIIVFPKLKNLLLSGLPELIGFCHSGDATIHVECPSLEHLHLKECPQFSTCNFHSRNRFQVNNQQHDDILYDRLWDVDEHIVK</sequence>
<keyword evidence="4" id="KW-0547">Nucleotide-binding</keyword>
<dbReference type="PROSITE" id="PS50104">
    <property type="entry name" value="TIR"/>
    <property type="match status" value="1"/>
</dbReference>
<dbReference type="PANTHER" id="PTHR33463:SF203">
    <property type="entry name" value="AAA+ ATPASE DOMAIN-CONTAINING PROTEIN"/>
    <property type="match status" value="1"/>
</dbReference>
<evidence type="ECO:0000256" key="5">
    <source>
        <dbReference type="ARBA" id="ARBA00022821"/>
    </source>
</evidence>
<protein>
    <submittedName>
        <fullName evidence="9">Putative TIR domain, P-loop containing nucleoside triphosphate hydrolase</fullName>
    </submittedName>
</protein>
<dbReference type="STRING" id="74649.A0A2P6QMM4"/>
<evidence type="ECO:0000313" key="10">
    <source>
        <dbReference type="Proteomes" id="UP000238479"/>
    </source>
</evidence>
<proteinExistence type="inferred from homology"/>
<name>A0A2P6QMM4_ROSCH</name>
<dbReference type="SMART" id="SM00255">
    <property type="entry name" value="TIR"/>
    <property type="match status" value="1"/>
</dbReference>
<keyword evidence="2" id="KW-0433">Leucine-rich repeat</keyword>
<evidence type="ECO:0000256" key="3">
    <source>
        <dbReference type="ARBA" id="ARBA00022737"/>
    </source>
</evidence>
<dbReference type="FunFam" id="3.40.50.10140:FF:000007">
    <property type="entry name" value="Disease resistance protein (TIR-NBS-LRR class)"/>
    <property type="match status" value="1"/>
</dbReference>
<dbReference type="InterPro" id="IPR002182">
    <property type="entry name" value="NB-ARC"/>
</dbReference>
<dbReference type="FunFam" id="1.10.10.10:FF:000322">
    <property type="entry name" value="Probable disease resistance protein At1g63360"/>
    <property type="match status" value="1"/>
</dbReference>
<keyword evidence="5" id="KW-0611">Plant defense</keyword>
<keyword evidence="9" id="KW-0378">Hydrolase</keyword>
<keyword evidence="10" id="KW-1185">Reference proteome</keyword>
<dbReference type="PANTHER" id="PTHR33463">
    <property type="entry name" value="NB-ARC DOMAIN-CONTAINING PROTEIN-RELATED"/>
    <property type="match status" value="1"/>
</dbReference>
<dbReference type="Gene3D" id="3.80.10.10">
    <property type="entry name" value="Ribonuclease Inhibitor"/>
    <property type="match status" value="2"/>
</dbReference>
<dbReference type="Gene3D" id="3.40.50.10140">
    <property type="entry name" value="Toll/interleukin-1 receptor homology (TIR) domain"/>
    <property type="match status" value="1"/>
</dbReference>
<dbReference type="InterPro" id="IPR035897">
    <property type="entry name" value="Toll_tir_struct_dom_sf"/>
</dbReference>
<evidence type="ECO:0000256" key="4">
    <source>
        <dbReference type="ARBA" id="ARBA00022741"/>
    </source>
</evidence>
<dbReference type="SUPFAM" id="SSF52540">
    <property type="entry name" value="P-loop containing nucleoside triphosphate hydrolases"/>
    <property type="match status" value="1"/>
</dbReference>
<dbReference type="Pfam" id="PF01582">
    <property type="entry name" value="TIR"/>
    <property type="match status" value="1"/>
</dbReference>
<dbReference type="PRINTS" id="PR00364">
    <property type="entry name" value="DISEASERSIST"/>
</dbReference>
<dbReference type="InterPro" id="IPR055414">
    <property type="entry name" value="LRR_R13L4/SHOC2-like"/>
</dbReference>
<dbReference type="Pfam" id="PF23247">
    <property type="entry name" value="LRR_RPS2"/>
    <property type="match status" value="1"/>
</dbReference>
<dbReference type="Gene3D" id="1.10.10.10">
    <property type="entry name" value="Winged helix-like DNA-binding domain superfamily/Winged helix DNA-binding domain"/>
    <property type="match status" value="1"/>
</dbReference>
<evidence type="ECO:0000256" key="1">
    <source>
        <dbReference type="ARBA" id="ARBA00008894"/>
    </source>
</evidence>
<dbReference type="Gene3D" id="1.10.8.430">
    <property type="entry name" value="Helical domain of apoptotic protease-activating factors"/>
    <property type="match status" value="1"/>
</dbReference>
<evidence type="ECO:0000256" key="6">
    <source>
        <dbReference type="ARBA" id="ARBA00022840"/>
    </source>
</evidence>
<dbReference type="Pfam" id="PF00931">
    <property type="entry name" value="NB-ARC"/>
    <property type="match status" value="1"/>
</dbReference>
<dbReference type="OMA" id="WEKFDIC"/>
<keyword evidence="7" id="KW-0520">NAD</keyword>
<dbReference type="InterPro" id="IPR000157">
    <property type="entry name" value="TIR_dom"/>
</dbReference>
<dbReference type="GO" id="GO:0005524">
    <property type="term" value="F:ATP binding"/>
    <property type="evidence" value="ECO:0007669"/>
    <property type="project" value="UniProtKB-KW"/>
</dbReference>
<dbReference type="InterPro" id="IPR027417">
    <property type="entry name" value="P-loop_NTPase"/>
</dbReference>
<gene>
    <name evidence="9" type="ORF">RchiOBHm_Chr5g0079861</name>
</gene>
<dbReference type="AlphaFoldDB" id="A0A2P6QMM4"/>
<dbReference type="Pfam" id="PF23598">
    <property type="entry name" value="LRR_14"/>
    <property type="match status" value="1"/>
</dbReference>
<accession>A0A2P6QMM4</accession>
<comment type="caution">
    <text evidence="9">The sequence shown here is derived from an EMBL/GenBank/DDBJ whole genome shotgun (WGS) entry which is preliminary data.</text>
</comment>
<dbReference type="GO" id="GO:0043531">
    <property type="term" value="F:ADP binding"/>
    <property type="evidence" value="ECO:0007669"/>
    <property type="project" value="InterPro"/>
</dbReference>
<dbReference type="OrthoDB" id="1898799at2759"/>
<evidence type="ECO:0000256" key="2">
    <source>
        <dbReference type="ARBA" id="ARBA00022614"/>
    </source>
</evidence>
<feature type="domain" description="TIR" evidence="8">
    <location>
        <begin position="21"/>
        <end position="186"/>
    </location>
</feature>
<evidence type="ECO:0000256" key="7">
    <source>
        <dbReference type="ARBA" id="ARBA00023027"/>
    </source>
</evidence>
<dbReference type="InterPro" id="IPR057135">
    <property type="entry name" value="At4g27190-like_LRR"/>
</dbReference>
<dbReference type="InterPro" id="IPR042197">
    <property type="entry name" value="Apaf_helical"/>
</dbReference>
<dbReference type="InterPro" id="IPR032675">
    <property type="entry name" value="LRR_dom_sf"/>
</dbReference>
<dbReference type="GO" id="GO:0006952">
    <property type="term" value="P:defense response"/>
    <property type="evidence" value="ECO:0007669"/>
    <property type="project" value="UniProtKB-KW"/>
</dbReference>
<dbReference type="InterPro" id="IPR036388">
    <property type="entry name" value="WH-like_DNA-bd_sf"/>
</dbReference>
<dbReference type="InterPro" id="IPR050905">
    <property type="entry name" value="Plant_NBS-LRR"/>
</dbReference>
<evidence type="ECO:0000259" key="8">
    <source>
        <dbReference type="PROSITE" id="PS50104"/>
    </source>
</evidence>
<organism evidence="9 10">
    <name type="scientific">Rosa chinensis</name>
    <name type="common">China rose</name>
    <dbReference type="NCBI Taxonomy" id="74649"/>
    <lineage>
        <taxon>Eukaryota</taxon>
        <taxon>Viridiplantae</taxon>
        <taxon>Streptophyta</taxon>
        <taxon>Embryophyta</taxon>
        <taxon>Tracheophyta</taxon>
        <taxon>Spermatophyta</taxon>
        <taxon>Magnoliopsida</taxon>
        <taxon>eudicotyledons</taxon>
        <taxon>Gunneridae</taxon>
        <taxon>Pentapetalae</taxon>
        <taxon>rosids</taxon>
        <taxon>fabids</taxon>
        <taxon>Rosales</taxon>
        <taxon>Rosaceae</taxon>
        <taxon>Rosoideae</taxon>
        <taxon>Rosoideae incertae sedis</taxon>
        <taxon>Rosa</taxon>
    </lineage>
</organism>
<dbReference type="Proteomes" id="UP000238479">
    <property type="component" value="Chromosome 5"/>
</dbReference>
<reference evidence="9 10" key="1">
    <citation type="journal article" date="2018" name="Nat. Genet.">
        <title>The Rosa genome provides new insights in the design of modern roses.</title>
        <authorList>
            <person name="Bendahmane M."/>
        </authorList>
    </citation>
    <scope>NUCLEOTIDE SEQUENCE [LARGE SCALE GENOMIC DNA]</scope>
    <source>
        <strain evidence="10">cv. Old Blush</strain>
    </source>
</reference>
<keyword evidence="3" id="KW-0677">Repeat</keyword>
<comment type="similarity">
    <text evidence="1">Belongs to the disease resistance NB-LRR family.</text>
</comment>
<keyword evidence="6" id="KW-0067">ATP-binding</keyword>
<evidence type="ECO:0000313" key="9">
    <source>
        <dbReference type="EMBL" id="PRQ35421.1"/>
    </source>
</evidence>
<dbReference type="SUPFAM" id="SSF52200">
    <property type="entry name" value="Toll/Interleukin receptor TIR domain"/>
    <property type="match status" value="1"/>
</dbReference>
<dbReference type="GO" id="GO:0007165">
    <property type="term" value="P:signal transduction"/>
    <property type="evidence" value="ECO:0007669"/>
    <property type="project" value="InterPro"/>
</dbReference>
<dbReference type="SUPFAM" id="SSF52058">
    <property type="entry name" value="L domain-like"/>
    <property type="match status" value="1"/>
</dbReference>
<dbReference type="Gene3D" id="3.40.50.300">
    <property type="entry name" value="P-loop containing nucleotide triphosphate hydrolases"/>
    <property type="match status" value="1"/>
</dbReference>
<dbReference type="EMBL" id="PDCK01000043">
    <property type="protein sequence ID" value="PRQ35421.1"/>
    <property type="molecule type" value="Genomic_DNA"/>
</dbReference>
<dbReference type="SUPFAM" id="SSF52047">
    <property type="entry name" value="RNI-like"/>
    <property type="match status" value="1"/>
</dbReference>